<proteinExistence type="predicted"/>
<dbReference type="InterPro" id="IPR036770">
    <property type="entry name" value="Ankyrin_rpt-contain_sf"/>
</dbReference>
<accession>A0A0G4H9E3</accession>
<dbReference type="InterPro" id="IPR050745">
    <property type="entry name" value="Multifunctional_regulatory"/>
</dbReference>
<evidence type="ECO:0000256" key="2">
    <source>
        <dbReference type="ARBA" id="ARBA00023043"/>
    </source>
</evidence>
<reference evidence="5" key="1">
    <citation type="submission" date="2014-11" db="EMBL/GenBank/DDBJ databases">
        <authorList>
            <person name="Otto D Thomas"/>
            <person name="Naeem Raeece"/>
        </authorList>
    </citation>
    <scope>NUCLEOTIDE SEQUENCE</scope>
</reference>
<name>A0A0G4H9E3_9ALVE</name>
<gene>
    <name evidence="5" type="ORF">Cvel_5971</name>
</gene>
<evidence type="ECO:0000256" key="4">
    <source>
        <dbReference type="SAM" id="MobiDB-lite"/>
    </source>
</evidence>
<feature type="compositionally biased region" description="Low complexity" evidence="4">
    <location>
        <begin position="808"/>
        <end position="823"/>
    </location>
</feature>
<dbReference type="PROSITE" id="PS50088">
    <property type="entry name" value="ANK_REPEAT"/>
    <property type="match status" value="2"/>
</dbReference>
<evidence type="ECO:0000256" key="1">
    <source>
        <dbReference type="ARBA" id="ARBA00022737"/>
    </source>
</evidence>
<dbReference type="VEuPathDB" id="CryptoDB:Cvel_5971"/>
<dbReference type="SUPFAM" id="SSF48403">
    <property type="entry name" value="Ankyrin repeat"/>
    <property type="match status" value="1"/>
</dbReference>
<feature type="compositionally biased region" description="Gly residues" evidence="4">
    <location>
        <begin position="892"/>
        <end position="912"/>
    </location>
</feature>
<feature type="region of interest" description="Disordered" evidence="4">
    <location>
        <begin position="506"/>
        <end position="568"/>
    </location>
</feature>
<dbReference type="Gene3D" id="1.25.40.20">
    <property type="entry name" value="Ankyrin repeat-containing domain"/>
    <property type="match status" value="2"/>
</dbReference>
<feature type="repeat" description="ANK" evidence="3">
    <location>
        <begin position="109"/>
        <end position="144"/>
    </location>
</feature>
<dbReference type="PANTHER" id="PTHR24189:SF63">
    <property type="entry name" value="ANKYRIN"/>
    <property type="match status" value="1"/>
</dbReference>
<dbReference type="AlphaFoldDB" id="A0A0G4H9E3"/>
<dbReference type="InterPro" id="IPR002110">
    <property type="entry name" value="Ankyrin_rpt"/>
</dbReference>
<feature type="compositionally biased region" description="Gly residues" evidence="4">
    <location>
        <begin position="757"/>
        <end position="769"/>
    </location>
</feature>
<feature type="compositionally biased region" description="Basic residues" evidence="4">
    <location>
        <begin position="788"/>
        <end position="805"/>
    </location>
</feature>
<evidence type="ECO:0000313" key="5">
    <source>
        <dbReference type="EMBL" id="CEM40549.1"/>
    </source>
</evidence>
<keyword evidence="2 3" id="KW-0040">ANK repeat</keyword>
<sequence>MVRSPNPLFGDCQPDPLSECGLAEEQGGGVDTALAGWVSGGWNGEEAMETATPFSLALNKTETVTDTETSAVEGPRPTAVELAGAVLDGDEKKAKDILSAGANINGPVRGATVLHLAAKMEGDKGRRMVIFLIDNGARVLEEDQKGDTPLKIAFLNDRAGSLAVLLDTVSPKSVRDFVIGRGGRGGGGEGDLLAGGSALLRQAMGSGSVGADTLRVLGDRVMKDFLFVEVSSGQRESLLLSAVRKGRGDLVPVLLELGFDAHEQGANEKGGGPESPFLLALQLERHDMVPLLTTNAETAQDGLKWAIHKGKHELISFFVERGARVDGVSGQKRPVFVAIEQGHLASLQQLISLGADVSVTEKIILIDYSNKNPRETGFSLLISALTYARDKGTDESRTIARGMIESLLAAGLRWTETDEDRVRRVGPDRFDQQLLDKARGRIVRGDGNARLKELLHMVQQGGDQKRDSVPPRHSQNNGSVPADPPEVGDVTRGSRVYGNVTILQRAVASGDTSRSPSLRPAPPPTKFPEQSPSGRGPGMPLPTGGGKSGEGANLHRRSVTGDSESPGKEYEEHFVAKEDDFDQSLFEHVAGEILNLPDSSAIFREMELCMTEEVLAAWGLARHSFISKDEALVIIDHHAKEHGFHGFWHPQVLSAIEAAYAKGVRLKNPPTYVSAEEYENHLLRSASQQANGGGNSSTRSRVRQTRSFGASSSLPGEETRRSKPELSANAPPYNPYGWGLPESAGKGGRGGGKDGAGEAAGGEGGGKDGQGSFLYCEWTQDNPETPVKSKKALRKERQKERQKKKAAAEAAGASPGGASEAAQGNGGGFGGGGGGFGSGGGGGGEGWGTRPPPAFGNPSSGGGGIPPPPPPGFGSPSANAAGNGQGDVAASGKGGEGGWGSYVASEGGGGSWGDEATGETFVRGGGTWGEAEKGAGDAPAFWESGGGDSW</sequence>
<dbReference type="SMART" id="SM00248">
    <property type="entry name" value="ANK"/>
    <property type="match status" value="5"/>
</dbReference>
<evidence type="ECO:0000256" key="3">
    <source>
        <dbReference type="PROSITE-ProRule" id="PRU00023"/>
    </source>
</evidence>
<protein>
    <submittedName>
        <fullName evidence="5">Uncharacterized protein</fullName>
    </submittedName>
</protein>
<feature type="compositionally biased region" description="Gly residues" evidence="4">
    <location>
        <begin position="824"/>
        <end position="847"/>
    </location>
</feature>
<feature type="region of interest" description="Disordered" evidence="4">
    <location>
        <begin position="685"/>
        <end position="950"/>
    </location>
</feature>
<organism evidence="5">
    <name type="scientific">Chromera velia CCMP2878</name>
    <dbReference type="NCBI Taxonomy" id="1169474"/>
    <lineage>
        <taxon>Eukaryota</taxon>
        <taxon>Sar</taxon>
        <taxon>Alveolata</taxon>
        <taxon>Colpodellida</taxon>
        <taxon>Chromeraceae</taxon>
        <taxon>Chromera</taxon>
    </lineage>
</organism>
<keyword evidence="1" id="KW-0677">Repeat</keyword>
<dbReference type="EMBL" id="CDMZ01002061">
    <property type="protein sequence ID" value="CEM40549.1"/>
    <property type="molecule type" value="Genomic_DNA"/>
</dbReference>
<dbReference type="PANTHER" id="PTHR24189">
    <property type="entry name" value="MYOTROPHIN"/>
    <property type="match status" value="1"/>
</dbReference>
<feature type="repeat" description="ANK" evidence="3">
    <location>
        <begin position="330"/>
        <end position="362"/>
    </location>
</feature>
<feature type="region of interest" description="Disordered" evidence="4">
    <location>
        <begin position="459"/>
        <end position="492"/>
    </location>
</feature>